<evidence type="ECO:0000313" key="2">
    <source>
        <dbReference type="EMBL" id="OZY87375.1"/>
    </source>
</evidence>
<evidence type="ECO:0000259" key="1">
    <source>
        <dbReference type="PROSITE" id="PS50987"/>
    </source>
</evidence>
<dbReference type="AlphaFoldDB" id="A0A266QC05"/>
<dbReference type="RefSeq" id="WP_094984795.1">
    <property type="nucleotide sequence ID" value="NZ_NHNI01000001.1"/>
</dbReference>
<keyword evidence="3" id="KW-1185">Reference proteome</keyword>
<dbReference type="Pfam" id="PF12840">
    <property type="entry name" value="HTH_20"/>
    <property type="match status" value="1"/>
</dbReference>
<evidence type="ECO:0000313" key="3">
    <source>
        <dbReference type="Proteomes" id="UP000216101"/>
    </source>
</evidence>
<dbReference type="InterPro" id="IPR011991">
    <property type="entry name" value="ArsR-like_HTH"/>
</dbReference>
<protein>
    <submittedName>
        <fullName evidence="2">Transcriptional regulator</fullName>
    </submittedName>
</protein>
<dbReference type="GO" id="GO:0003700">
    <property type="term" value="F:DNA-binding transcription factor activity"/>
    <property type="evidence" value="ECO:0007669"/>
    <property type="project" value="InterPro"/>
</dbReference>
<dbReference type="EMBL" id="NHNI01000001">
    <property type="protein sequence ID" value="OZY87375.1"/>
    <property type="molecule type" value="Genomic_DNA"/>
</dbReference>
<dbReference type="Gene3D" id="1.10.10.10">
    <property type="entry name" value="Winged helix-like DNA-binding domain superfamily/Winged helix DNA-binding domain"/>
    <property type="match status" value="1"/>
</dbReference>
<dbReference type="InterPro" id="IPR036388">
    <property type="entry name" value="WH-like_DNA-bd_sf"/>
</dbReference>
<dbReference type="SUPFAM" id="SSF46785">
    <property type="entry name" value="Winged helix' DNA-binding domain"/>
    <property type="match status" value="1"/>
</dbReference>
<dbReference type="PANTHER" id="PTHR38600:SF2">
    <property type="entry name" value="SLL0088 PROTEIN"/>
    <property type="match status" value="1"/>
</dbReference>
<feature type="domain" description="HTH arsR-type" evidence="1">
    <location>
        <begin position="1"/>
        <end position="95"/>
    </location>
</feature>
<comment type="caution">
    <text evidence="2">The sequence shown here is derived from an EMBL/GenBank/DDBJ whole genome shotgun (WGS) entry which is preliminary data.</text>
</comment>
<proteinExistence type="predicted"/>
<dbReference type="SMART" id="SM00418">
    <property type="entry name" value="HTH_ARSR"/>
    <property type="match status" value="1"/>
</dbReference>
<reference evidence="3" key="1">
    <citation type="submission" date="2017-05" db="EMBL/GenBank/DDBJ databases">
        <authorList>
            <person name="Barney B.M."/>
        </authorList>
    </citation>
    <scope>NUCLEOTIDE SEQUENCE [LARGE SCALE GENOMIC DNA]</scope>
    <source>
        <strain evidence="3">PSBB022</strain>
    </source>
</reference>
<dbReference type="Proteomes" id="UP000216101">
    <property type="component" value="Unassembled WGS sequence"/>
</dbReference>
<name>A0A266QC05_9GAMM</name>
<dbReference type="PANTHER" id="PTHR38600">
    <property type="entry name" value="TRANSCRIPTIONAL REGULATORY PROTEIN"/>
    <property type="match status" value="1"/>
</dbReference>
<sequence>MVNNQQDPLDAVFHALADPTRRAMVARLAQSPCGISELAAPFDMTLAAASKHVKVLERAGLLVRSIEGRNHTCALDTRPMLGGLEWLRHYEQFWNQRLDALTAALVADDQAERNTD</sequence>
<dbReference type="STRING" id="1209072.GCA_000766945_03685"/>
<dbReference type="NCBIfam" id="NF033788">
    <property type="entry name" value="HTH_metalloreg"/>
    <property type="match status" value="1"/>
</dbReference>
<gene>
    <name evidence="2" type="ORF">CBP51_10460</name>
</gene>
<dbReference type="CDD" id="cd00090">
    <property type="entry name" value="HTH_ARSR"/>
    <property type="match status" value="1"/>
</dbReference>
<accession>A0A266QC05</accession>
<dbReference type="PROSITE" id="PS50987">
    <property type="entry name" value="HTH_ARSR_2"/>
    <property type="match status" value="1"/>
</dbReference>
<dbReference type="InterPro" id="IPR001845">
    <property type="entry name" value="HTH_ArsR_DNA-bd_dom"/>
</dbReference>
<dbReference type="InterPro" id="IPR036390">
    <property type="entry name" value="WH_DNA-bd_sf"/>
</dbReference>
<organism evidence="2 3">
    <name type="scientific">Cellvibrio mixtus</name>
    <dbReference type="NCBI Taxonomy" id="39650"/>
    <lineage>
        <taxon>Bacteria</taxon>
        <taxon>Pseudomonadati</taxon>
        <taxon>Pseudomonadota</taxon>
        <taxon>Gammaproteobacteria</taxon>
        <taxon>Cellvibrionales</taxon>
        <taxon>Cellvibrionaceae</taxon>
        <taxon>Cellvibrio</taxon>
    </lineage>
</organism>